<evidence type="ECO:0000256" key="1">
    <source>
        <dbReference type="ARBA" id="ARBA00003767"/>
    </source>
</evidence>
<evidence type="ECO:0000256" key="3">
    <source>
        <dbReference type="ARBA" id="ARBA00006991"/>
    </source>
</evidence>
<dbReference type="FunFam" id="3.30.160.60:FF:000098">
    <property type="entry name" value="Zinc finger protein 614"/>
    <property type="match status" value="3"/>
</dbReference>
<evidence type="ECO:0000259" key="13">
    <source>
        <dbReference type="PROSITE" id="PS50157"/>
    </source>
</evidence>
<keyword evidence="11" id="KW-0539">Nucleus</keyword>
<feature type="domain" description="C2H2-type" evidence="13">
    <location>
        <begin position="322"/>
        <end position="349"/>
    </location>
</feature>
<feature type="domain" description="C2H2-type" evidence="13">
    <location>
        <begin position="238"/>
        <end position="265"/>
    </location>
</feature>
<sequence length="434" mass="51185">FLLWQGRVVFEDVAIYFSQEEWGHLDEAQRFLYCEVMLENLTLLSSLVTNSRASYILFTRQKQPWPVEIICRAVGWRACFFPLHHSPICVFIHRQSFPPWKLARPSSVLQAFLTGFISTSCQQSHELIHGQPYQPQKQIEKNLSRRDNWKLSFLKNHGVHMAEGALTCREDWKELPATSRLLQHQVSHCGWKPDRETEGKEALQSGHNDYICSQCGKAFRYKHSMLEHHKSHRGERPYECSKCGKFFRYNANFVKHQRIHSGERTYECRECGKSFMYNYRLMRHKRVHTGERPYECDICGKFFRYSSTFFRHQRVHTGERPYECSECGKFFMDSSTLIKHQRVHTGERPYECSECGKAFSHKHILVEHQKIHTGERPYECSECQKAFIRKSHLVHHQKIHSEERLVCPVGVGLSLSTAPALLNIRNFTMKKIYH</sequence>
<dbReference type="PROSITE" id="PS50805">
    <property type="entry name" value="KRAB"/>
    <property type="match status" value="1"/>
</dbReference>
<evidence type="ECO:0000256" key="6">
    <source>
        <dbReference type="ARBA" id="ARBA00022771"/>
    </source>
</evidence>
<comment type="function">
    <text evidence="1">May be involved in transcriptional regulation.</text>
</comment>
<feature type="domain" description="C2H2-type" evidence="13">
    <location>
        <begin position="294"/>
        <end position="321"/>
    </location>
</feature>
<organism evidence="15 16">
    <name type="scientific">Marmota marmota marmota</name>
    <name type="common">Alpine marmot</name>
    <dbReference type="NCBI Taxonomy" id="9994"/>
    <lineage>
        <taxon>Eukaryota</taxon>
        <taxon>Metazoa</taxon>
        <taxon>Chordata</taxon>
        <taxon>Craniata</taxon>
        <taxon>Vertebrata</taxon>
        <taxon>Euteleostomi</taxon>
        <taxon>Mammalia</taxon>
        <taxon>Eutheria</taxon>
        <taxon>Euarchontoglires</taxon>
        <taxon>Glires</taxon>
        <taxon>Rodentia</taxon>
        <taxon>Sciuromorpha</taxon>
        <taxon>Sciuridae</taxon>
        <taxon>Xerinae</taxon>
        <taxon>Marmotini</taxon>
        <taxon>Marmota</taxon>
    </lineage>
</organism>
<dbReference type="GO" id="GO:0008270">
    <property type="term" value="F:zinc ion binding"/>
    <property type="evidence" value="ECO:0007669"/>
    <property type="project" value="UniProtKB-KW"/>
</dbReference>
<keyword evidence="16" id="KW-1185">Reference proteome</keyword>
<evidence type="ECO:0000313" key="15">
    <source>
        <dbReference type="Ensembl" id="ENSMMMP00000000200.1"/>
    </source>
</evidence>
<dbReference type="Pfam" id="PF13912">
    <property type="entry name" value="zf-C2H2_6"/>
    <property type="match status" value="1"/>
</dbReference>
<proteinExistence type="inferred from homology"/>
<accession>A0A8C5YJL4</accession>
<dbReference type="Gene3D" id="6.10.140.140">
    <property type="match status" value="1"/>
</dbReference>
<dbReference type="GO" id="GO:0000978">
    <property type="term" value="F:RNA polymerase II cis-regulatory region sequence-specific DNA binding"/>
    <property type="evidence" value="ECO:0007669"/>
    <property type="project" value="TreeGrafter"/>
</dbReference>
<dbReference type="Gene3D" id="3.30.160.60">
    <property type="entry name" value="Classic Zinc Finger"/>
    <property type="match status" value="7"/>
</dbReference>
<dbReference type="PROSITE" id="PS50157">
    <property type="entry name" value="ZINC_FINGER_C2H2_2"/>
    <property type="match status" value="7"/>
</dbReference>
<evidence type="ECO:0000313" key="16">
    <source>
        <dbReference type="Proteomes" id="UP000694407"/>
    </source>
</evidence>
<keyword evidence="8" id="KW-0805">Transcription regulation</keyword>
<keyword evidence="10" id="KW-0804">Transcription</keyword>
<keyword evidence="6 12" id="KW-0863">Zinc-finger</keyword>
<keyword evidence="4" id="KW-0479">Metal-binding</keyword>
<feature type="domain" description="C2H2-type" evidence="13">
    <location>
        <begin position="378"/>
        <end position="405"/>
    </location>
</feature>
<comment type="similarity">
    <text evidence="3">Belongs to the krueppel C2H2-type zinc-finger protein family.</text>
</comment>
<comment type="subcellular location">
    <subcellularLocation>
        <location evidence="2">Nucleus</location>
    </subcellularLocation>
</comment>
<dbReference type="GeneTree" id="ENSGT00940000163177"/>
<dbReference type="SUPFAM" id="SSF57667">
    <property type="entry name" value="beta-beta-alpha zinc fingers"/>
    <property type="match status" value="4"/>
</dbReference>
<evidence type="ECO:0000256" key="9">
    <source>
        <dbReference type="ARBA" id="ARBA00023125"/>
    </source>
</evidence>
<keyword evidence="9" id="KW-0238">DNA-binding</keyword>
<evidence type="ECO:0000259" key="14">
    <source>
        <dbReference type="PROSITE" id="PS50805"/>
    </source>
</evidence>
<dbReference type="SMART" id="SM00349">
    <property type="entry name" value="KRAB"/>
    <property type="match status" value="1"/>
</dbReference>
<dbReference type="FunFam" id="3.30.160.60:FF:000144">
    <property type="entry name" value="zinc finger protein 181 isoform X1"/>
    <property type="match status" value="2"/>
</dbReference>
<dbReference type="InterPro" id="IPR013087">
    <property type="entry name" value="Znf_C2H2_type"/>
</dbReference>
<dbReference type="SMART" id="SM00355">
    <property type="entry name" value="ZnF_C2H2"/>
    <property type="match status" value="7"/>
</dbReference>
<evidence type="ECO:0000256" key="4">
    <source>
        <dbReference type="ARBA" id="ARBA00022723"/>
    </source>
</evidence>
<reference evidence="15" key="2">
    <citation type="submission" date="2025-09" db="UniProtKB">
        <authorList>
            <consortium name="Ensembl"/>
        </authorList>
    </citation>
    <scope>IDENTIFICATION</scope>
</reference>
<dbReference type="PANTHER" id="PTHR23226">
    <property type="entry name" value="ZINC FINGER AND SCAN DOMAIN-CONTAINING"/>
    <property type="match status" value="1"/>
</dbReference>
<dbReference type="CDD" id="cd07765">
    <property type="entry name" value="KRAB_A-box"/>
    <property type="match status" value="1"/>
</dbReference>
<dbReference type="PANTHER" id="PTHR23226:SF394">
    <property type="entry name" value="ZINC FINGER PROTEIN 548"/>
    <property type="match status" value="1"/>
</dbReference>
<evidence type="ECO:0000256" key="12">
    <source>
        <dbReference type="PROSITE-ProRule" id="PRU00042"/>
    </source>
</evidence>
<dbReference type="PROSITE" id="PS00028">
    <property type="entry name" value="ZINC_FINGER_C2H2_1"/>
    <property type="match status" value="7"/>
</dbReference>
<dbReference type="FunFam" id="3.30.160.60:FF:002004">
    <property type="entry name" value="Zinc finger protein 473"/>
    <property type="match status" value="1"/>
</dbReference>
<dbReference type="Proteomes" id="UP000694407">
    <property type="component" value="Unplaced"/>
</dbReference>
<dbReference type="InterPro" id="IPR036051">
    <property type="entry name" value="KRAB_dom_sf"/>
</dbReference>
<evidence type="ECO:0000256" key="11">
    <source>
        <dbReference type="ARBA" id="ARBA00023242"/>
    </source>
</evidence>
<dbReference type="InterPro" id="IPR036236">
    <property type="entry name" value="Znf_C2H2_sf"/>
</dbReference>
<evidence type="ECO:0000256" key="5">
    <source>
        <dbReference type="ARBA" id="ARBA00022737"/>
    </source>
</evidence>
<feature type="domain" description="KRAB" evidence="14">
    <location>
        <begin position="8"/>
        <end position="112"/>
    </location>
</feature>
<protein>
    <submittedName>
        <fullName evidence="15">Zinc finger protein 548</fullName>
    </submittedName>
</protein>
<gene>
    <name evidence="15" type="primary">ZNF548</name>
</gene>
<evidence type="ECO:0000256" key="8">
    <source>
        <dbReference type="ARBA" id="ARBA00023015"/>
    </source>
</evidence>
<feature type="domain" description="C2H2-type" evidence="13">
    <location>
        <begin position="210"/>
        <end position="237"/>
    </location>
</feature>
<evidence type="ECO:0000256" key="7">
    <source>
        <dbReference type="ARBA" id="ARBA00022833"/>
    </source>
</evidence>
<dbReference type="Ensembl" id="ENSMMMT00000000220.1">
    <property type="protein sequence ID" value="ENSMMMP00000000200.1"/>
    <property type="gene ID" value="ENSMMMG00000000172.1"/>
</dbReference>
<name>A0A8C5YJL4_MARMA</name>
<evidence type="ECO:0000256" key="10">
    <source>
        <dbReference type="ARBA" id="ARBA00023163"/>
    </source>
</evidence>
<keyword evidence="5" id="KW-0677">Repeat</keyword>
<dbReference type="Pfam" id="PF00096">
    <property type="entry name" value="zf-C2H2"/>
    <property type="match status" value="6"/>
</dbReference>
<dbReference type="SUPFAM" id="SSF109640">
    <property type="entry name" value="KRAB domain (Kruppel-associated box)"/>
    <property type="match status" value="1"/>
</dbReference>
<feature type="domain" description="C2H2-type" evidence="13">
    <location>
        <begin position="266"/>
        <end position="293"/>
    </location>
</feature>
<evidence type="ECO:0000256" key="2">
    <source>
        <dbReference type="ARBA" id="ARBA00004123"/>
    </source>
</evidence>
<keyword evidence="7" id="KW-0862">Zinc</keyword>
<reference evidence="15" key="1">
    <citation type="submission" date="2025-08" db="UniProtKB">
        <authorList>
            <consortium name="Ensembl"/>
        </authorList>
    </citation>
    <scope>IDENTIFICATION</scope>
</reference>
<feature type="domain" description="C2H2-type" evidence="13">
    <location>
        <begin position="350"/>
        <end position="377"/>
    </location>
</feature>
<dbReference type="GO" id="GO:0005634">
    <property type="term" value="C:nucleus"/>
    <property type="evidence" value="ECO:0007669"/>
    <property type="project" value="UniProtKB-SubCell"/>
</dbReference>
<dbReference type="Pfam" id="PF01352">
    <property type="entry name" value="KRAB"/>
    <property type="match status" value="1"/>
</dbReference>
<dbReference type="AlphaFoldDB" id="A0A8C5YJL4"/>
<dbReference type="GO" id="GO:0000981">
    <property type="term" value="F:DNA-binding transcription factor activity, RNA polymerase II-specific"/>
    <property type="evidence" value="ECO:0007669"/>
    <property type="project" value="TreeGrafter"/>
</dbReference>
<dbReference type="InterPro" id="IPR001909">
    <property type="entry name" value="KRAB"/>
</dbReference>